<reference evidence="1" key="1">
    <citation type="submission" date="2023-03" db="EMBL/GenBank/DDBJ databases">
        <title>Massive genome expansion in bonnet fungi (Mycena s.s.) driven by repeated elements and novel gene families across ecological guilds.</title>
        <authorList>
            <consortium name="Lawrence Berkeley National Laboratory"/>
            <person name="Harder C.B."/>
            <person name="Miyauchi S."/>
            <person name="Viragh M."/>
            <person name="Kuo A."/>
            <person name="Thoen E."/>
            <person name="Andreopoulos B."/>
            <person name="Lu D."/>
            <person name="Skrede I."/>
            <person name="Drula E."/>
            <person name="Henrissat B."/>
            <person name="Morin E."/>
            <person name="Kohler A."/>
            <person name="Barry K."/>
            <person name="LaButti K."/>
            <person name="Morin E."/>
            <person name="Salamov A."/>
            <person name="Lipzen A."/>
            <person name="Mereny Z."/>
            <person name="Hegedus B."/>
            <person name="Baldrian P."/>
            <person name="Stursova M."/>
            <person name="Weitz H."/>
            <person name="Taylor A."/>
            <person name="Grigoriev I.V."/>
            <person name="Nagy L.G."/>
            <person name="Martin F."/>
            <person name="Kauserud H."/>
        </authorList>
    </citation>
    <scope>NUCLEOTIDE SEQUENCE</scope>
    <source>
        <strain evidence="1">CBHHK067</strain>
    </source>
</reference>
<comment type="caution">
    <text evidence="1">The sequence shown here is derived from an EMBL/GenBank/DDBJ whole genome shotgun (WGS) entry which is preliminary data.</text>
</comment>
<evidence type="ECO:0000313" key="1">
    <source>
        <dbReference type="EMBL" id="KAJ7681488.1"/>
    </source>
</evidence>
<organism evidence="1 2">
    <name type="scientific">Mycena rosella</name>
    <name type="common">Pink bonnet</name>
    <name type="synonym">Agaricus rosellus</name>
    <dbReference type="NCBI Taxonomy" id="1033263"/>
    <lineage>
        <taxon>Eukaryota</taxon>
        <taxon>Fungi</taxon>
        <taxon>Dikarya</taxon>
        <taxon>Basidiomycota</taxon>
        <taxon>Agaricomycotina</taxon>
        <taxon>Agaricomycetes</taxon>
        <taxon>Agaricomycetidae</taxon>
        <taxon>Agaricales</taxon>
        <taxon>Marasmiineae</taxon>
        <taxon>Mycenaceae</taxon>
        <taxon>Mycena</taxon>
    </lineage>
</organism>
<sequence length="221" mass="25030">MAPQNKFVNIFATRFLSTDVANANHLLFNNRHTAIHPFSSARHCSPLRQLQCCACNGNVMPMMVPVYYTDFAAYMNEHDTSGFGWAYIHDADGTIAWTDGLVVACPEAFYVRDHKISEAYLPRHVAITQSYFEKSEHLHFQDENCQNRYHKEHMSLKRSRQSRHAVDSKESMEQFARCRQALHDVAERATAAAAAAEAALLTRLPPLLPSQRPTAPPTPCR</sequence>
<gene>
    <name evidence="1" type="ORF">B0H17DRAFT_1138385</name>
</gene>
<dbReference type="Proteomes" id="UP001221757">
    <property type="component" value="Unassembled WGS sequence"/>
</dbReference>
<name>A0AAD7D6R0_MYCRO</name>
<protein>
    <submittedName>
        <fullName evidence="1">Uncharacterized protein</fullName>
    </submittedName>
</protein>
<evidence type="ECO:0000313" key="2">
    <source>
        <dbReference type="Proteomes" id="UP001221757"/>
    </source>
</evidence>
<keyword evidence="2" id="KW-1185">Reference proteome</keyword>
<dbReference type="AlphaFoldDB" id="A0AAD7D6R0"/>
<accession>A0AAD7D6R0</accession>
<proteinExistence type="predicted"/>
<dbReference type="EMBL" id="JARKIE010000117">
    <property type="protein sequence ID" value="KAJ7681488.1"/>
    <property type="molecule type" value="Genomic_DNA"/>
</dbReference>